<gene>
    <name evidence="2" type="ordered locus">Varpa_3152</name>
</gene>
<evidence type="ECO:0000313" key="2">
    <source>
        <dbReference type="EMBL" id="ADU37339.1"/>
    </source>
</evidence>
<keyword evidence="1" id="KW-0472">Membrane</keyword>
<name>E6V916_VARPE</name>
<sequence>MSAFVLPLIAWATLAGLAVWSAASSTRALGDAQCARSHAAVQIAFLLAGQCLCAIAAAGPCGGLAMVACAWMAMGWGYTLALNTWPVRTQAWARRSGWAALGLALMGTTALMVS</sequence>
<dbReference type="HOGENOM" id="CLU_2067977_0_0_4"/>
<dbReference type="Proteomes" id="UP000008917">
    <property type="component" value="Chromosome"/>
</dbReference>
<organism evidence="2 3">
    <name type="scientific">Variovorax paradoxus (strain EPS)</name>
    <dbReference type="NCBI Taxonomy" id="595537"/>
    <lineage>
        <taxon>Bacteria</taxon>
        <taxon>Pseudomonadati</taxon>
        <taxon>Pseudomonadota</taxon>
        <taxon>Betaproteobacteria</taxon>
        <taxon>Burkholderiales</taxon>
        <taxon>Comamonadaceae</taxon>
        <taxon>Variovorax</taxon>
    </lineage>
</organism>
<reference evidence="3" key="1">
    <citation type="submission" date="2010-12" db="EMBL/GenBank/DDBJ databases">
        <title>Complete sequence of Variovorax paradoxus EPS.</title>
        <authorList>
            <consortium name="US DOE Joint Genome Institute"/>
            <person name="Lucas S."/>
            <person name="Copeland A."/>
            <person name="Lapidus A."/>
            <person name="Cheng J.-F."/>
            <person name="Goodwin L."/>
            <person name="Pitluck S."/>
            <person name="Teshima H."/>
            <person name="Detter J.C."/>
            <person name="Han C."/>
            <person name="Tapia R."/>
            <person name="Land M."/>
            <person name="Hauser L."/>
            <person name="Kyrpides N."/>
            <person name="Ivanova N."/>
            <person name="Ovchinnikova G."/>
            <person name="Orwin P."/>
            <person name="Han J.-I.G."/>
            <person name="Woyke T."/>
        </authorList>
    </citation>
    <scope>NUCLEOTIDE SEQUENCE [LARGE SCALE GENOMIC DNA]</scope>
    <source>
        <strain evidence="3">EPS</strain>
    </source>
</reference>
<feature type="transmembrane region" description="Helical" evidence="1">
    <location>
        <begin position="97"/>
        <end position="113"/>
    </location>
</feature>
<evidence type="ECO:0000256" key="1">
    <source>
        <dbReference type="SAM" id="Phobius"/>
    </source>
</evidence>
<dbReference type="RefSeq" id="WP_013541567.1">
    <property type="nucleotide sequence ID" value="NC_014931.1"/>
</dbReference>
<evidence type="ECO:0000313" key="3">
    <source>
        <dbReference type="Proteomes" id="UP000008917"/>
    </source>
</evidence>
<feature type="transmembrane region" description="Helical" evidence="1">
    <location>
        <begin position="64"/>
        <end position="85"/>
    </location>
</feature>
<reference evidence="2 3" key="2">
    <citation type="journal article" date="2013" name="Genome Announc.">
        <title>Genome of the Root-Associated Plant Growth-Promoting Bacterium Variovorax paradoxus Strain EPS.</title>
        <authorList>
            <person name="Han J.I."/>
            <person name="Spain J.C."/>
            <person name="Leadbetter J.R."/>
            <person name="Ovchinnikova G."/>
            <person name="Goodwin L.A."/>
            <person name="Han C.S."/>
            <person name="Woyke T."/>
            <person name="Davenport K.W."/>
            <person name="Orwin P.M."/>
        </authorList>
    </citation>
    <scope>NUCLEOTIDE SEQUENCE [LARGE SCALE GENOMIC DNA]</scope>
    <source>
        <strain evidence="2 3">EPS</strain>
    </source>
</reference>
<protein>
    <recommendedName>
        <fullName evidence="4">DUF3325 domain-containing protein</fullName>
    </recommendedName>
</protein>
<dbReference type="KEGG" id="vpe:Varpa_3152"/>
<dbReference type="AlphaFoldDB" id="E6V916"/>
<feature type="transmembrane region" description="Helical" evidence="1">
    <location>
        <begin position="40"/>
        <end position="57"/>
    </location>
</feature>
<accession>E6V916</accession>
<dbReference type="STRING" id="595537.Varpa_3152"/>
<keyword evidence="1" id="KW-0812">Transmembrane</keyword>
<dbReference type="EMBL" id="CP002417">
    <property type="protein sequence ID" value="ADU37339.1"/>
    <property type="molecule type" value="Genomic_DNA"/>
</dbReference>
<evidence type="ECO:0008006" key="4">
    <source>
        <dbReference type="Google" id="ProtNLM"/>
    </source>
</evidence>
<keyword evidence="1" id="KW-1133">Transmembrane helix</keyword>
<dbReference type="OrthoDB" id="8820343at2"/>
<dbReference type="eggNOG" id="ENOG502ZEK8">
    <property type="taxonomic scope" value="Bacteria"/>
</dbReference>
<proteinExistence type="predicted"/>